<organism evidence="1 2">
    <name type="scientific">Pristionchus mayeri</name>
    <dbReference type="NCBI Taxonomy" id="1317129"/>
    <lineage>
        <taxon>Eukaryota</taxon>
        <taxon>Metazoa</taxon>
        <taxon>Ecdysozoa</taxon>
        <taxon>Nematoda</taxon>
        <taxon>Chromadorea</taxon>
        <taxon>Rhabditida</taxon>
        <taxon>Rhabditina</taxon>
        <taxon>Diplogasteromorpha</taxon>
        <taxon>Diplogasteroidea</taxon>
        <taxon>Neodiplogasteridae</taxon>
        <taxon>Pristionchus</taxon>
    </lineage>
</organism>
<dbReference type="Proteomes" id="UP001328107">
    <property type="component" value="Unassembled WGS sequence"/>
</dbReference>
<proteinExistence type="predicted"/>
<sequence>MRPDNSKYLGVQRSFNFGNAKLQDTHDFLHELPEMMTITKDFINDDSFVIEVRFWVTKMNGVKIFPCIDFTDPNDHDVALVIEGEKIYVSKQISFTRLQRNVLW</sequence>
<dbReference type="AlphaFoldDB" id="A0AAN5I9L1"/>
<accession>A0AAN5I9L1</accession>
<name>A0AAN5I9L1_9BILA</name>
<comment type="caution">
    <text evidence="1">The sequence shown here is derived from an EMBL/GenBank/DDBJ whole genome shotgun (WGS) entry which is preliminary data.</text>
</comment>
<keyword evidence="2" id="KW-1185">Reference proteome</keyword>
<evidence type="ECO:0000313" key="1">
    <source>
        <dbReference type="EMBL" id="GMR55066.1"/>
    </source>
</evidence>
<protein>
    <submittedName>
        <fullName evidence="1">Uncharacterized protein</fullName>
    </submittedName>
</protein>
<gene>
    <name evidence="1" type="ORF">PMAYCL1PPCAC_25261</name>
</gene>
<reference evidence="2" key="1">
    <citation type="submission" date="2022-10" db="EMBL/GenBank/DDBJ databases">
        <title>Genome assembly of Pristionchus species.</title>
        <authorList>
            <person name="Yoshida K."/>
            <person name="Sommer R.J."/>
        </authorList>
    </citation>
    <scope>NUCLEOTIDE SEQUENCE [LARGE SCALE GENOMIC DNA]</scope>
    <source>
        <strain evidence="2">RS5460</strain>
    </source>
</reference>
<evidence type="ECO:0000313" key="2">
    <source>
        <dbReference type="Proteomes" id="UP001328107"/>
    </source>
</evidence>
<dbReference type="EMBL" id="BTRK01000005">
    <property type="protein sequence ID" value="GMR55066.1"/>
    <property type="molecule type" value="Genomic_DNA"/>
</dbReference>